<evidence type="ECO:0000313" key="2">
    <source>
        <dbReference type="EMBL" id="CAB4934592.1"/>
    </source>
</evidence>
<feature type="transmembrane region" description="Helical" evidence="1">
    <location>
        <begin position="52"/>
        <end position="76"/>
    </location>
</feature>
<dbReference type="EMBL" id="CAFBMR010000183">
    <property type="protein sequence ID" value="CAB4934592.1"/>
    <property type="molecule type" value="Genomic_DNA"/>
</dbReference>
<sequence>MRLAVKPTSSVGSPAREHGMSLGARIASCIGILFGGFVFGLVGAFMQAYRVVFVWNGSTVVVPWGVVVMLVFLFALVRGAAWLIRTRWAGASLFVGWIVATLVMAVESSSGDLALSGGGRQMAYLFAGAVIGAASATFPLRESRIQRTADVR</sequence>
<feature type="transmembrane region" description="Helical" evidence="1">
    <location>
        <begin position="88"/>
        <end position="106"/>
    </location>
</feature>
<protein>
    <submittedName>
        <fullName evidence="2">Unannotated protein</fullName>
    </submittedName>
</protein>
<proteinExistence type="predicted"/>
<accession>A0A6J7IWA6</accession>
<gene>
    <name evidence="2" type="ORF">UFOPK3610_02128</name>
</gene>
<feature type="transmembrane region" description="Helical" evidence="1">
    <location>
        <begin position="121"/>
        <end position="140"/>
    </location>
</feature>
<reference evidence="2" key="1">
    <citation type="submission" date="2020-05" db="EMBL/GenBank/DDBJ databases">
        <authorList>
            <person name="Chiriac C."/>
            <person name="Salcher M."/>
            <person name="Ghai R."/>
            <person name="Kavagutti S V."/>
        </authorList>
    </citation>
    <scope>NUCLEOTIDE SEQUENCE</scope>
</reference>
<dbReference type="AlphaFoldDB" id="A0A6J7IWA6"/>
<keyword evidence="1" id="KW-0812">Transmembrane</keyword>
<organism evidence="2">
    <name type="scientific">freshwater metagenome</name>
    <dbReference type="NCBI Taxonomy" id="449393"/>
    <lineage>
        <taxon>unclassified sequences</taxon>
        <taxon>metagenomes</taxon>
        <taxon>ecological metagenomes</taxon>
    </lineage>
</organism>
<keyword evidence="1" id="KW-0472">Membrane</keyword>
<keyword evidence="1" id="KW-1133">Transmembrane helix</keyword>
<feature type="transmembrane region" description="Helical" evidence="1">
    <location>
        <begin position="26"/>
        <end position="46"/>
    </location>
</feature>
<evidence type="ECO:0000256" key="1">
    <source>
        <dbReference type="SAM" id="Phobius"/>
    </source>
</evidence>
<name>A0A6J7IWA6_9ZZZZ</name>